<proteinExistence type="predicted"/>
<evidence type="ECO:0000256" key="1">
    <source>
        <dbReference type="SAM" id="Phobius"/>
    </source>
</evidence>
<dbReference type="Proteomes" id="UP001281410">
    <property type="component" value="Unassembled WGS sequence"/>
</dbReference>
<gene>
    <name evidence="2" type="ORF">Dsin_012162</name>
</gene>
<reference evidence="2" key="1">
    <citation type="journal article" date="2023" name="Plant J.">
        <title>Genome sequences and population genomics provide insights into the demographic history, inbreeding, and mutation load of two 'living fossil' tree species of Dipteronia.</title>
        <authorList>
            <person name="Feng Y."/>
            <person name="Comes H.P."/>
            <person name="Chen J."/>
            <person name="Zhu S."/>
            <person name="Lu R."/>
            <person name="Zhang X."/>
            <person name="Li P."/>
            <person name="Qiu J."/>
            <person name="Olsen K.M."/>
            <person name="Qiu Y."/>
        </authorList>
    </citation>
    <scope>NUCLEOTIDE SEQUENCE</scope>
    <source>
        <strain evidence="2">NBL</strain>
    </source>
</reference>
<organism evidence="2 3">
    <name type="scientific">Dipteronia sinensis</name>
    <dbReference type="NCBI Taxonomy" id="43782"/>
    <lineage>
        <taxon>Eukaryota</taxon>
        <taxon>Viridiplantae</taxon>
        <taxon>Streptophyta</taxon>
        <taxon>Embryophyta</taxon>
        <taxon>Tracheophyta</taxon>
        <taxon>Spermatophyta</taxon>
        <taxon>Magnoliopsida</taxon>
        <taxon>eudicotyledons</taxon>
        <taxon>Gunneridae</taxon>
        <taxon>Pentapetalae</taxon>
        <taxon>rosids</taxon>
        <taxon>malvids</taxon>
        <taxon>Sapindales</taxon>
        <taxon>Sapindaceae</taxon>
        <taxon>Hippocastanoideae</taxon>
        <taxon>Acereae</taxon>
        <taxon>Dipteronia</taxon>
    </lineage>
</organism>
<dbReference type="EMBL" id="JANJYJ010000004">
    <property type="protein sequence ID" value="KAK3218192.1"/>
    <property type="molecule type" value="Genomic_DNA"/>
</dbReference>
<name>A0AAE0AHK0_9ROSI</name>
<keyword evidence="1" id="KW-0472">Membrane</keyword>
<keyword evidence="3" id="KW-1185">Reference proteome</keyword>
<accession>A0AAE0AHK0</accession>
<comment type="caution">
    <text evidence="2">The sequence shown here is derived from an EMBL/GenBank/DDBJ whole genome shotgun (WGS) entry which is preliminary data.</text>
</comment>
<feature type="transmembrane region" description="Helical" evidence="1">
    <location>
        <begin position="96"/>
        <end position="118"/>
    </location>
</feature>
<protein>
    <submittedName>
        <fullName evidence="2">Uncharacterized protein</fullName>
    </submittedName>
</protein>
<dbReference type="Pfam" id="PF03140">
    <property type="entry name" value="DUF247"/>
    <property type="match status" value="1"/>
</dbReference>
<evidence type="ECO:0000313" key="3">
    <source>
        <dbReference type="Proteomes" id="UP001281410"/>
    </source>
</evidence>
<evidence type="ECO:0000313" key="2">
    <source>
        <dbReference type="EMBL" id="KAK3218192.1"/>
    </source>
</evidence>
<keyword evidence="1" id="KW-0812">Transmembrane</keyword>
<dbReference type="PANTHER" id="PTHR31549">
    <property type="entry name" value="PROTEIN, PUTATIVE (DUF247)-RELATED-RELATED"/>
    <property type="match status" value="1"/>
</dbReference>
<sequence>MLLNMVAFEACPDVPEDMGVSSYIFSMDSLISDAEDVKELRSKGIILSFLGSDQRVADLFNQIALNLAMNPNAYARVKYQIQRHYRNKIKIWLAEWLHTHFTGPWTVLALIILVQFSLSS</sequence>
<dbReference type="AlphaFoldDB" id="A0AAE0AHK0"/>
<dbReference type="InterPro" id="IPR004158">
    <property type="entry name" value="DUF247_pln"/>
</dbReference>
<dbReference type="PANTHER" id="PTHR31549:SF149">
    <property type="entry name" value="ISOPRENOID SYNTHASE DOMAIN-CONTAINING PROTEIN"/>
    <property type="match status" value="1"/>
</dbReference>
<keyword evidence="1" id="KW-1133">Transmembrane helix</keyword>